<evidence type="ECO:0000256" key="5">
    <source>
        <dbReference type="RuleBase" id="RU362057"/>
    </source>
</evidence>
<dbReference type="PANTHER" id="PTHR48047:SF229">
    <property type="entry name" value="UDP-GLYCOSYLTRANSFERASE 73C3-RELATED"/>
    <property type="match status" value="1"/>
</dbReference>
<evidence type="ECO:0000313" key="7">
    <source>
        <dbReference type="Proteomes" id="UP000827721"/>
    </source>
</evidence>
<keyword evidence="7" id="KW-1185">Reference proteome</keyword>
<sequence>MENQLHFVFFFHPTPGHVIPMIDIAKLLAQRGAIITVVTTPHHAVRFEKIIARAIDSGLQIRLIQLTFPWAEAGLPEGCENIDSLPSPDSLFNLLNGLEMLEEPVEKLFNELKPQPNCIISDMWLVYTARIARKFNIPRIGFYATSCFCLLCLHNRHVSKVFEGITSESEYVVIPGMPDKVEFTKAQIAATPSQLKAFVEKWHEADLATYGVIINSFDELEPAYIKGYGMVKDDRKVWCIGPVSLYNKDYLDKAQRGQTASTDEYKIMKWLNSQNRSSVLYACLGRDNSKEFQKWATENGFEERTKGRGLVIWGWAPQVLILSHPAIGGFLTHCGWNSSLEGICAGLPLLTWPLFGDHFCNEKFVVQILKIGVRVGVEYPMPWGEEEKVGIVAKREDVKAAVEKLMDGEEKEAQERRERARELGKLANSVVEEGGSSYLNIELLLQDIMNQGEEEKVGVLIKREAMKAVVEKLMDEEEKEAQERRERARWLRSWQTQLLKKGGLLTSN</sequence>
<evidence type="ECO:0000256" key="4">
    <source>
        <dbReference type="RuleBase" id="RU003718"/>
    </source>
</evidence>
<accession>A0ABQ8HAH6</accession>
<dbReference type="InterPro" id="IPR035595">
    <property type="entry name" value="UDP_glycos_trans_CS"/>
</dbReference>
<keyword evidence="3 4" id="KW-0808">Transferase</keyword>
<protein>
    <recommendedName>
        <fullName evidence="5">Glycosyltransferase</fullName>
        <ecNumber evidence="5">2.4.1.-</ecNumber>
    </recommendedName>
</protein>
<dbReference type="EC" id="2.4.1.-" evidence="5"/>
<dbReference type="EMBL" id="JAFEMO010000012">
    <property type="protein sequence ID" value="KAH7553490.1"/>
    <property type="molecule type" value="Genomic_DNA"/>
</dbReference>
<evidence type="ECO:0000256" key="1">
    <source>
        <dbReference type="ARBA" id="ARBA00009995"/>
    </source>
</evidence>
<dbReference type="CDD" id="cd03784">
    <property type="entry name" value="GT1_Gtf-like"/>
    <property type="match status" value="1"/>
</dbReference>
<comment type="similarity">
    <text evidence="1 4">Belongs to the UDP-glycosyltransferase family.</text>
</comment>
<evidence type="ECO:0000313" key="6">
    <source>
        <dbReference type="EMBL" id="KAH7553490.1"/>
    </source>
</evidence>
<proteinExistence type="inferred from homology"/>
<gene>
    <name evidence="6" type="ORF">JRO89_XS12G0018200</name>
</gene>
<dbReference type="InterPro" id="IPR002213">
    <property type="entry name" value="UDP_glucos_trans"/>
</dbReference>
<reference evidence="6 7" key="1">
    <citation type="submission" date="2021-02" db="EMBL/GenBank/DDBJ databases">
        <title>Plant Genome Project.</title>
        <authorList>
            <person name="Zhang R.-G."/>
        </authorList>
    </citation>
    <scope>NUCLEOTIDE SEQUENCE [LARGE SCALE GENOMIC DNA]</scope>
    <source>
        <tissue evidence="6">Leaves</tissue>
    </source>
</reference>
<comment type="caution">
    <text evidence="6">The sequence shown here is derived from an EMBL/GenBank/DDBJ whole genome shotgun (WGS) entry which is preliminary data.</text>
</comment>
<dbReference type="PROSITE" id="PS00375">
    <property type="entry name" value="UDPGT"/>
    <property type="match status" value="1"/>
</dbReference>
<dbReference type="Gene3D" id="3.40.50.2000">
    <property type="entry name" value="Glycogen Phosphorylase B"/>
    <property type="match status" value="3"/>
</dbReference>
<dbReference type="PANTHER" id="PTHR48047">
    <property type="entry name" value="GLYCOSYLTRANSFERASE"/>
    <property type="match status" value="1"/>
</dbReference>
<dbReference type="SUPFAM" id="SSF53756">
    <property type="entry name" value="UDP-Glycosyltransferase/glycogen phosphorylase"/>
    <property type="match status" value="1"/>
</dbReference>
<evidence type="ECO:0000256" key="3">
    <source>
        <dbReference type="ARBA" id="ARBA00022679"/>
    </source>
</evidence>
<dbReference type="Pfam" id="PF00201">
    <property type="entry name" value="UDPGT"/>
    <property type="match status" value="1"/>
</dbReference>
<name>A0ABQ8HAH6_9ROSI</name>
<organism evidence="6 7">
    <name type="scientific">Xanthoceras sorbifolium</name>
    <dbReference type="NCBI Taxonomy" id="99658"/>
    <lineage>
        <taxon>Eukaryota</taxon>
        <taxon>Viridiplantae</taxon>
        <taxon>Streptophyta</taxon>
        <taxon>Embryophyta</taxon>
        <taxon>Tracheophyta</taxon>
        <taxon>Spermatophyta</taxon>
        <taxon>Magnoliopsida</taxon>
        <taxon>eudicotyledons</taxon>
        <taxon>Gunneridae</taxon>
        <taxon>Pentapetalae</taxon>
        <taxon>rosids</taxon>
        <taxon>malvids</taxon>
        <taxon>Sapindales</taxon>
        <taxon>Sapindaceae</taxon>
        <taxon>Xanthoceroideae</taxon>
        <taxon>Xanthoceras</taxon>
    </lineage>
</organism>
<evidence type="ECO:0000256" key="2">
    <source>
        <dbReference type="ARBA" id="ARBA00022676"/>
    </source>
</evidence>
<keyword evidence="2 4" id="KW-0328">Glycosyltransferase</keyword>
<dbReference type="Proteomes" id="UP000827721">
    <property type="component" value="Unassembled WGS sequence"/>
</dbReference>